<feature type="coiled-coil region" evidence="1">
    <location>
        <begin position="42"/>
        <end position="83"/>
    </location>
</feature>
<dbReference type="AlphaFoldDB" id="A0A0D2PFY2"/>
<sequence>MDYVALPTGDSVLEVLLKTNRPPTEQETATVLESILPINAKLEVVEARISDAIAHIEALKSQVEQAEIKLQHLRDEEAAILETLANHHRVFSSFRNLPEDVLREICVTYVEADMPTLSYRGIIPSPYILAQICSEMRHIALTTPVIWASMRVEIRSFEYDRHGFAQRVYSIMARRASEWFERAGGLALTVSIEDTSDSDIMASVQSSVPDPSNILFDTLLSYSTRWKEIQFDSFGDVISTPMIRIAALTADDLPLLQSVSIHLEGRIYDPRFCDSVFLTIPTLKHLMLETDGDQTLTVNWSVLTSVTLRGNTDCYGYSKRELARFLQQTKCLVSCDIHVDPLTASSEEHHSDKINLPFLKTLLVHEGKFATATSRAPSILDRITAPNLEVFHICDMFLDLSLADFFKRSPHIQKLSLPYLNKDQTLTGMMGLLRHCPSLTALSLHHCQWDTTGREPSNRDANSFLRAFVEEGDIGVICPCLQYFCFRGKCQFSLETLRLFLEGKQGEFAALNALLPWKRVDISIKGIKDEEIRQQILDLVSQKRAAGLDIDAFIEGESRRRDHHLYL</sequence>
<dbReference type="SUPFAM" id="SSF52047">
    <property type="entry name" value="RNI-like"/>
    <property type="match status" value="1"/>
</dbReference>
<protein>
    <recommendedName>
        <fullName evidence="4">F-box domain-containing protein</fullName>
    </recommendedName>
</protein>
<keyword evidence="3" id="KW-1185">Reference proteome</keyword>
<evidence type="ECO:0000313" key="3">
    <source>
        <dbReference type="Proteomes" id="UP000054270"/>
    </source>
</evidence>
<dbReference type="STRING" id="945553.A0A0D2PFY2"/>
<organism evidence="2 3">
    <name type="scientific">Hypholoma sublateritium (strain FD-334 SS-4)</name>
    <dbReference type="NCBI Taxonomy" id="945553"/>
    <lineage>
        <taxon>Eukaryota</taxon>
        <taxon>Fungi</taxon>
        <taxon>Dikarya</taxon>
        <taxon>Basidiomycota</taxon>
        <taxon>Agaricomycotina</taxon>
        <taxon>Agaricomycetes</taxon>
        <taxon>Agaricomycetidae</taxon>
        <taxon>Agaricales</taxon>
        <taxon>Agaricineae</taxon>
        <taxon>Strophariaceae</taxon>
        <taxon>Hypholoma</taxon>
    </lineage>
</organism>
<evidence type="ECO:0000313" key="2">
    <source>
        <dbReference type="EMBL" id="KJA19025.1"/>
    </source>
</evidence>
<dbReference type="OrthoDB" id="3139566at2759"/>
<name>A0A0D2PFY2_HYPSF</name>
<keyword evidence="1" id="KW-0175">Coiled coil</keyword>
<reference evidence="3" key="1">
    <citation type="submission" date="2014-04" db="EMBL/GenBank/DDBJ databases">
        <title>Evolutionary Origins and Diversification of the Mycorrhizal Mutualists.</title>
        <authorList>
            <consortium name="DOE Joint Genome Institute"/>
            <consortium name="Mycorrhizal Genomics Consortium"/>
            <person name="Kohler A."/>
            <person name="Kuo A."/>
            <person name="Nagy L.G."/>
            <person name="Floudas D."/>
            <person name="Copeland A."/>
            <person name="Barry K.W."/>
            <person name="Cichocki N."/>
            <person name="Veneault-Fourrey C."/>
            <person name="LaButti K."/>
            <person name="Lindquist E.A."/>
            <person name="Lipzen A."/>
            <person name="Lundell T."/>
            <person name="Morin E."/>
            <person name="Murat C."/>
            <person name="Riley R."/>
            <person name="Ohm R."/>
            <person name="Sun H."/>
            <person name="Tunlid A."/>
            <person name="Henrissat B."/>
            <person name="Grigoriev I.V."/>
            <person name="Hibbett D.S."/>
            <person name="Martin F."/>
        </authorList>
    </citation>
    <scope>NUCLEOTIDE SEQUENCE [LARGE SCALE GENOMIC DNA]</scope>
    <source>
        <strain evidence="3">FD-334 SS-4</strain>
    </source>
</reference>
<accession>A0A0D2PFY2</accession>
<proteinExistence type="predicted"/>
<dbReference type="EMBL" id="KN817582">
    <property type="protein sequence ID" value="KJA19025.1"/>
    <property type="molecule type" value="Genomic_DNA"/>
</dbReference>
<evidence type="ECO:0008006" key="4">
    <source>
        <dbReference type="Google" id="ProtNLM"/>
    </source>
</evidence>
<gene>
    <name evidence="2" type="ORF">HYPSUDRAFT_217869</name>
</gene>
<dbReference type="Gene3D" id="3.80.10.10">
    <property type="entry name" value="Ribonuclease Inhibitor"/>
    <property type="match status" value="1"/>
</dbReference>
<dbReference type="Proteomes" id="UP000054270">
    <property type="component" value="Unassembled WGS sequence"/>
</dbReference>
<dbReference type="InterPro" id="IPR032675">
    <property type="entry name" value="LRR_dom_sf"/>
</dbReference>
<evidence type="ECO:0000256" key="1">
    <source>
        <dbReference type="SAM" id="Coils"/>
    </source>
</evidence>